<evidence type="ECO:0000313" key="1">
    <source>
        <dbReference type="EMBL" id="KAF9763793.1"/>
    </source>
</evidence>
<keyword evidence="2" id="KW-1185">Reference proteome</keyword>
<organism evidence="1 2">
    <name type="scientific">Nosema granulosis</name>
    <dbReference type="NCBI Taxonomy" id="83296"/>
    <lineage>
        <taxon>Eukaryota</taxon>
        <taxon>Fungi</taxon>
        <taxon>Fungi incertae sedis</taxon>
        <taxon>Microsporidia</taxon>
        <taxon>Nosematidae</taxon>
        <taxon>Nosema</taxon>
    </lineage>
</organism>
<proteinExistence type="predicted"/>
<evidence type="ECO:0000313" key="2">
    <source>
        <dbReference type="Proteomes" id="UP000740883"/>
    </source>
</evidence>
<dbReference type="Proteomes" id="UP000740883">
    <property type="component" value="Unassembled WGS sequence"/>
</dbReference>
<protein>
    <submittedName>
        <fullName evidence="1">Uncharacterized protein</fullName>
    </submittedName>
</protein>
<accession>A0A9P6GZ73</accession>
<dbReference type="AlphaFoldDB" id="A0A9P6GZ73"/>
<comment type="caution">
    <text evidence="1">The sequence shown here is derived from an EMBL/GenBank/DDBJ whole genome shotgun (WGS) entry which is preliminary data.</text>
</comment>
<gene>
    <name evidence="1" type="ORF">NGRA_1025</name>
</gene>
<dbReference type="EMBL" id="SBJO01000053">
    <property type="protein sequence ID" value="KAF9763793.1"/>
    <property type="molecule type" value="Genomic_DNA"/>
</dbReference>
<sequence length="264" mass="30851">MIRKMLFFYILFVFTDKKKTSKRFKSLLCCCEANKEIDEGIYMKEKQPLNPLVSCSDSNTKTLEINNSEASDEEERLVVPFETPLEINNLEASDEEERLVVPFETPLEINNLGASDESFKSMFLKYTLVFLTNTLDDKKLLKTLSFETQKHILRYQEKEINVSTNEIINYITQVVYEINNLDCDSSIDIKKAFLIDEKYKLIDENPNVYDTVDFSSLNYILNLVGEKMGIDKDCRNDENYEQLIFTMMKMFYTGSSIYIIKEKS</sequence>
<name>A0A9P6GZ73_9MICR</name>
<reference evidence="1 2" key="1">
    <citation type="journal article" date="2020" name="Genome Biol. Evol.">
        <title>Comparative genomics of strictly vertically transmitted, feminizing microsporidia endosymbionts of amphipod crustaceans.</title>
        <authorList>
            <person name="Cormier A."/>
            <person name="Chebbi M.A."/>
            <person name="Giraud I."/>
            <person name="Wattier R."/>
            <person name="Teixeira M."/>
            <person name="Gilbert C."/>
            <person name="Rigaud T."/>
            <person name="Cordaux R."/>
        </authorList>
    </citation>
    <scope>NUCLEOTIDE SEQUENCE [LARGE SCALE GENOMIC DNA]</scope>
    <source>
        <strain evidence="1 2">Ou3-Ou53</strain>
    </source>
</reference>